<dbReference type="SUPFAM" id="SSF109854">
    <property type="entry name" value="DinB/YfiT-like putative metalloenzymes"/>
    <property type="match status" value="1"/>
</dbReference>
<dbReference type="AlphaFoldDB" id="A0A2A9HDG3"/>
<dbReference type="EMBL" id="PDJQ01000001">
    <property type="protein sequence ID" value="PFG73055.1"/>
    <property type="molecule type" value="Genomic_DNA"/>
</dbReference>
<evidence type="ECO:0000259" key="1">
    <source>
        <dbReference type="Pfam" id="PF12867"/>
    </source>
</evidence>
<name>A0A2A9HDG3_TEPT2</name>
<evidence type="ECO:0000313" key="3">
    <source>
        <dbReference type="Proteomes" id="UP000223071"/>
    </source>
</evidence>
<keyword evidence="3" id="KW-1185">Reference proteome</keyword>
<dbReference type="RefSeq" id="WP_098502539.1">
    <property type="nucleotide sequence ID" value="NZ_PDJQ01000001.1"/>
</dbReference>
<feature type="domain" description="DinB-like" evidence="1">
    <location>
        <begin position="30"/>
        <end position="170"/>
    </location>
</feature>
<gene>
    <name evidence="2" type="ORF">A9A59_0248</name>
</gene>
<accession>A0A2A9HDG3</accession>
<dbReference type="InterPro" id="IPR034660">
    <property type="entry name" value="DinB/YfiT-like"/>
</dbReference>
<dbReference type="Proteomes" id="UP000223071">
    <property type="component" value="Unassembled WGS sequence"/>
</dbReference>
<sequence length="186" mass="20864">MPDIPNLPGMGNPPDTPTQLSVVVGRVLKYALRATDGLTVEQLCDTRGGITNSIGWDVWHVVRTIDNIIHFVFEREQPVWLQHNFHERWNLPRVDQGTGQDPRDAYAMRFPPPAEFDEYTRAVEAAVVPRIAAMSEAYLREVQVIRPWGPVPRIEAILHGLIGHGNGHLGRASYARTLFGLPGLPY</sequence>
<dbReference type="Pfam" id="PF12867">
    <property type="entry name" value="DinB_2"/>
    <property type="match status" value="1"/>
</dbReference>
<organism evidence="2 3">
    <name type="scientific">Tepidiforma thermophila (strain KCTC 52669 / CGMCC 1.13589 / G233)</name>
    <dbReference type="NCBI Taxonomy" id="2761530"/>
    <lineage>
        <taxon>Bacteria</taxon>
        <taxon>Bacillati</taxon>
        <taxon>Chloroflexota</taxon>
        <taxon>Tepidiformia</taxon>
        <taxon>Tepidiformales</taxon>
        <taxon>Tepidiformaceae</taxon>
        <taxon>Tepidiforma</taxon>
    </lineage>
</organism>
<proteinExistence type="predicted"/>
<comment type="caution">
    <text evidence="2">The sequence shown here is derived from an EMBL/GenBank/DDBJ whole genome shotgun (WGS) entry which is preliminary data.</text>
</comment>
<evidence type="ECO:0000313" key="2">
    <source>
        <dbReference type="EMBL" id="PFG73055.1"/>
    </source>
</evidence>
<dbReference type="Gene3D" id="1.20.120.450">
    <property type="entry name" value="dinb family like domain"/>
    <property type="match status" value="1"/>
</dbReference>
<protein>
    <submittedName>
        <fullName evidence="2">DinB family protein</fullName>
    </submittedName>
</protein>
<dbReference type="InterPro" id="IPR024775">
    <property type="entry name" value="DinB-like"/>
</dbReference>
<reference evidence="2 3" key="1">
    <citation type="submission" date="2017-09" db="EMBL/GenBank/DDBJ databases">
        <title>Sequencing the genomes of two abundant thermophiles in Great Basin hot springs: Thermocrinis jamiesonii and novel Chloroflexi Thermoflexus hugenholtzii.</title>
        <authorList>
            <person name="Hedlund B."/>
        </authorList>
    </citation>
    <scope>NUCLEOTIDE SEQUENCE [LARGE SCALE GENOMIC DNA]</scope>
    <source>
        <strain evidence="2 3">G233</strain>
    </source>
</reference>